<evidence type="ECO:0000256" key="1">
    <source>
        <dbReference type="ARBA" id="ARBA00023015"/>
    </source>
</evidence>
<dbReference type="Gene3D" id="1.10.10.10">
    <property type="entry name" value="Winged helix-like DNA-binding domain superfamily/Winged helix DNA-binding domain"/>
    <property type="match status" value="1"/>
</dbReference>
<keyword evidence="2" id="KW-0238">DNA-binding</keyword>
<protein>
    <recommendedName>
        <fullName evidence="4">HTH luxR-type domain-containing protein</fullName>
    </recommendedName>
</protein>
<dbReference type="SMART" id="SM00421">
    <property type="entry name" value="HTH_LUXR"/>
    <property type="match status" value="1"/>
</dbReference>
<dbReference type="OrthoDB" id="1727128at2"/>
<evidence type="ECO:0000313" key="6">
    <source>
        <dbReference type="Proteomes" id="UP000249016"/>
    </source>
</evidence>
<dbReference type="AlphaFoldDB" id="A0A327NQA9"/>
<dbReference type="PANTHER" id="PTHR44688:SF16">
    <property type="entry name" value="DNA-BINDING TRANSCRIPTIONAL ACTIVATOR DEVR_DOSR"/>
    <property type="match status" value="1"/>
</dbReference>
<dbReference type="GO" id="GO:0003677">
    <property type="term" value="F:DNA binding"/>
    <property type="evidence" value="ECO:0007669"/>
    <property type="project" value="UniProtKB-KW"/>
</dbReference>
<evidence type="ECO:0000256" key="2">
    <source>
        <dbReference type="ARBA" id="ARBA00023125"/>
    </source>
</evidence>
<reference evidence="5 6" key="1">
    <citation type="submission" date="2018-06" db="EMBL/GenBank/DDBJ databases">
        <title>Spirosoma sp. HMF3257 Genome sequencing and assembly.</title>
        <authorList>
            <person name="Kang H."/>
            <person name="Cha I."/>
            <person name="Kim H."/>
            <person name="Kang J."/>
            <person name="Joh K."/>
        </authorList>
    </citation>
    <scope>NUCLEOTIDE SEQUENCE [LARGE SCALE GENOMIC DNA]</scope>
    <source>
        <strain evidence="5 6">HMF3257</strain>
    </source>
</reference>
<comment type="caution">
    <text evidence="5">The sequence shown here is derived from an EMBL/GenBank/DDBJ whole genome shotgun (WGS) entry which is preliminary data.</text>
</comment>
<dbReference type="InterPro" id="IPR036388">
    <property type="entry name" value="WH-like_DNA-bd_sf"/>
</dbReference>
<evidence type="ECO:0000313" key="5">
    <source>
        <dbReference type="EMBL" id="RAI77452.1"/>
    </source>
</evidence>
<dbReference type="EMBL" id="QLII01000001">
    <property type="protein sequence ID" value="RAI77452.1"/>
    <property type="molecule type" value="Genomic_DNA"/>
</dbReference>
<name>A0A327NQA9_9BACT</name>
<dbReference type="PANTHER" id="PTHR44688">
    <property type="entry name" value="DNA-BINDING TRANSCRIPTIONAL ACTIVATOR DEVR_DOSR"/>
    <property type="match status" value="1"/>
</dbReference>
<dbReference type="Pfam" id="PF00196">
    <property type="entry name" value="GerE"/>
    <property type="match status" value="1"/>
</dbReference>
<proteinExistence type="predicted"/>
<dbReference type="GO" id="GO:0006355">
    <property type="term" value="P:regulation of DNA-templated transcription"/>
    <property type="evidence" value="ECO:0007669"/>
    <property type="project" value="InterPro"/>
</dbReference>
<accession>A0A327NQA9</accession>
<dbReference type="RefSeq" id="WP_111348124.1">
    <property type="nucleotide sequence ID" value="NZ_QLII01000001.1"/>
</dbReference>
<dbReference type="InterPro" id="IPR016032">
    <property type="entry name" value="Sig_transdc_resp-reg_C-effctor"/>
</dbReference>
<dbReference type="PROSITE" id="PS00622">
    <property type="entry name" value="HTH_LUXR_1"/>
    <property type="match status" value="1"/>
</dbReference>
<gene>
    <name evidence="5" type="ORF">HMF3257_30690</name>
</gene>
<keyword evidence="1" id="KW-0805">Transcription regulation</keyword>
<dbReference type="SUPFAM" id="SSF46894">
    <property type="entry name" value="C-terminal effector domain of the bipartite response regulators"/>
    <property type="match status" value="1"/>
</dbReference>
<organism evidence="5 6">
    <name type="scientific">Spirosoma telluris</name>
    <dbReference type="NCBI Taxonomy" id="2183553"/>
    <lineage>
        <taxon>Bacteria</taxon>
        <taxon>Pseudomonadati</taxon>
        <taxon>Bacteroidota</taxon>
        <taxon>Cytophagia</taxon>
        <taxon>Cytophagales</taxon>
        <taxon>Cytophagaceae</taxon>
        <taxon>Spirosoma</taxon>
    </lineage>
</organism>
<keyword evidence="6" id="KW-1185">Reference proteome</keyword>
<sequence length="272" mass="31872">MNKDVYQATLNNFRETDNIYKRVVKLSERFFEEDILANTSNFVREAEGLLERVKGTDAVMGIFNHKTWQPIVEVGADKFWGEIPGSKEDRIKIILSYLEKEYENFPVDSVKWQINVLNEIPYDQRVNFKFHHCGIRYKRGDGTRICIFSQGMPFQYDKDRNFTYTFNYVQNISYLLKKDFHSYWIRMSYGVKNEFVRTYHSATGEYASRDLLSSREKEILTCIADDLDTKEIADRLFISPNTVGNHRSNMIERLGARDTTALVQLAKMAGMI</sequence>
<evidence type="ECO:0000259" key="4">
    <source>
        <dbReference type="PROSITE" id="PS50043"/>
    </source>
</evidence>
<dbReference type="CDD" id="cd06170">
    <property type="entry name" value="LuxR_C_like"/>
    <property type="match status" value="1"/>
</dbReference>
<dbReference type="PROSITE" id="PS50043">
    <property type="entry name" value="HTH_LUXR_2"/>
    <property type="match status" value="1"/>
</dbReference>
<dbReference type="PRINTS" id="PR00038">
    <property type="entry name" value="HTHLUXR"/>
</dbReference>
<keyword evidence="3" id="KW-0804">Transcription</keyword>
<dbReference type="InterPro" id="IPR000792">
    <property type="entry name" value="Tscrpt_reg_LuxR_C"/>
</dbReference>
<feature type="domain" description="HTH luxR-type" evidence="4">
    <location>
        <begin position="205"/>
        <end position="270"/>
    </location>
</feature>
<evidence type="ECO:0000256" key="3">
    <source>
        <dbReference type="ARBA" id="ARBA00023163"/>
    </source>
</evidence>
<dbReference type="Proteomes" id="UP000249016">
    <property type="component" value="Unassembled WGS sequence"/>
</dbReference>